<evidence type="ECO:0000256" key="6">
    <source>
        <dbReference type="SAM" id="MobiDB-lite"/>
    </source>
</evidence>
<dbReference type="GO" id="GO:2000369">
    <property type="term" value="P:regulation of clathrin-dependent endocytosis"/>
    <property type="evidence" value="ECO:0007669"/>
    <property type="project" value="TreeGrafter"/>
</dbReference>
<dbReference type="InterPro" id="IPR044732">
    <property type="entry name" value="ArfGAP_SMAP1-like"/>
</dbReference>
<dbReference type="GeneTree" id="ENSGT00940000155884"/>
<keyword evidence="2" id="KW-0479">Metal-binding</keyword>
<dbReference type="InterPro" id="IPR051718">
    <property type="entry name" value="ARF_GTPase-activating"/>
</dbReference>
<dbReference type="Pfam" id="PF01412">
    <property type="entry name" value="ArfGap"/>
    <property type="match status" value="1"/>
</dbReference>
<accession>A0A3Q4IDB6</accession>
<dbReference type="PANTHER" id="PTHR45705:SF8">
    <property type="entry name" value="STROMAL MEMBRANE-ASSOCIATED PROTEIN 1"/>
    <property type="match status" value="1"/>
</dbReference>
<dbReference type="Proteomes" id="UP000261580">
    <property type="component" value="Unassembled WGS sequence"/>
</dbReference>
<evidence type="ECO:0000313" key="8">
    <source>
        <dbReference type="Ensembl" id="ENSNBRP00000029177.1"/>
    </source>
</evidence>
<dbReference type="CDD" id="cd08839">
    <property type="entry name" value="ArfGap_SMAP"/>
    <property type="match status" value="1"/>
</dbReference>
<dbReference type="InterPro" id="IPR001164">
    <property type="entry name" value="ArfGAP_dom"/>
</dbReference>
<feature type="region of interest" description="Disordered" evidence="6">
    <location>
        <begin position="189"/>
        <end position="229"/>
    </location>
</feature>
<name>A0A3Q4IDB6_NEOBR</name>
<keyword evidence="1" id="KW-0343">GTPase activation</keyword>
<feature type="compositionally biased region" description="Low complexity" evidence="6">
    <location>
        <begin position="220"/>
        <end position="229"/>
    </location>
</feature>
<sequence length="436" mass="46631">MATRSEREKAQKLNEQHQAILSKMLREEDNKYCADCEAKGPRWASWNLGVFICIRCAGIHRNLGVHISRVKSVNLDQWTTEQIQSIQDMGNTKARRLYEANLPDSFRRPQTDQAVEFFIRDKYEKKKYYSKNVTNGTSVCIDETFHEIIHLLYYFLSLSEESKPVPKISPAKTAEPSVNLLGLDAPAAASANNGSTSTSQNNDLDIFGPMVSNPLTPTQAPAAGVSGGVANSGSLQGDLDLFSESSSTTKADDAAKKPLSKDSILSLYGTNSMSQQPPTAGMFMGPSQMQFPVQAAAGYQAFPGMGTAMPPTTVMGAMMAQSGAPMMGPSPGMMVGMTMPNGFMGNAQATGMMGMAPRMMGPQGGAMPTGMMPAQGMYAIQPGQQAQWNMGQVNQQMSGLTLNGAGGQMAFGQPPSAMGGWAPTGSGQTLSTQLWK</sequence>
<evidence type="ECO:0000256" key="5">
    <source>
        <dbReference type="PROSITE-ProRule" id="PRU00288"/>
    </source>
</evidence>
<dbReference type="InterPro" id="IPR038508">
    <property type="entry name" value="ArfGAP_dom_sf"/>
</dbReference>
<dbReference type="GO" id="GO:0008270">
    <property type="term" value="F:zinc ion binding"/>
    <property type="evidence" value="ECO:0007669"/>
    <property type="project" value="UniProtKB-KW"/>
</dbReference>
<dbReference type="InterPro" id="IPR037278">
    <property type="entry name" value="ARFGAP/RecO"/>
</dbReference>
<dbReference type="PANTHER" id="PTHR45705">
    <property type="entry name" value="FI20236P1"/>
    <property type="match status" value="1"/>
</dbReference>
<protein>
    <submittedName>
        <fullName evidence="8">Small ArfGAP 1</fullName>
    </submittedName>
</protein>
<reference evidence="8" key="1">
    <citation type="submission" date="2025-08" db="UniProtKB">
        <authorList>
            <consortium name="Ensembl"/>
        </authorList>
    </citation>
    <scope>IDENTIFICATION</scope>
</reference>
<evidence type="ECO:0000256" key="1">
    <source>
        <dbReference type="ARBA" id="ARBA00022468"/>
    </source>
</evidence>
<proteinExistence type="predicted"/>
<reference evidence="8" key="2">
    <citation type="submission" date="2025-09" db="UniProtKB">
        <authorList>
            <consortium name="Ensembl"/>
        </authorList>
    </citation>
    <scope>IDENTIFICATION</scope>
</reference>
<dbReference type="AlphaFoldDB" id="A0A3Q4IDB6"/>
<evidence type="ECO:0000259" key="7">
    <source>
        <dbReference type="PROSITE" id="PS50115"/>
    </source>
</evidence>
<dbReference type="PRINTS" id="PR00405">
    <property type="entry name" value="REVINTRACTNG"/>
</dbReference>
<evidence type="ECO:0000256" key="2">
    <source>
        <dbReference type="ARBA" id="ARBA00022723"/>
    </source>
</evidence>
<keyword evidence="3 5" id="KW-0863">Zinc-finger</keyword>
<dbReference type="PROSITE" id="PS50115">
    <property type="entry name" value="ARFGAP"/>
    <property type="match status" value="1"/>
</dbReference>
<dbReference type="SUPFAM" id="SSF57863">
    <property type="entry name" value="ArfGap/RecO-like zinc finger"/>
    <property type="match status" value="1"/>
</dbReference>
<dbReference type="Bgee" id="ENSNBRG00000022222">
    <property type="expression patterns" value="Expressed in testis and 9 other cell types or tissues"/>
</dbReference>
<dbReference type="GO" id="GO:0005737">
    <property type="term" value="C:cytoplasm"/>
    <property type="evidence" value="ECO:0007669"/>
    <property type="project" value="TreeGrafter"/>
</dbReference>
<evidence type="ECO:0000256" key="4">
    <source>
        <dbReference type="ARBA" id="ARBA00022833"/>
    </source>
</evidence>
<keyword evidence="9" id="KW-1185">Reference proteome</keyword>
<dbReference type="Gene3D" id="1.10.220.150">
    <property type="entry name" value="Arf GTPase activating protein"/>
    <property type="match status" value="1"/>
</dbReference>
<organism evidence="8 9">
    <name type="scientific">Neolamprologus brichardi</name>
    <name type="common">Fairy cichlid</name>
    <name type="synonym">Lamprologus brichardi</name>
    <dbReference type="NCBI Taxonomy" id="32507"/>
    <lineage>
        <taxon>Eukaryota</taxon>
        <taxon>Metazoa</taxon>
        <taxon>Chordata</taxon>
        <taxon>Craniata</taxon>
        <taxon>Vertebrata</taxon>
        <taxon>Euteleostomi</taxon>
        <taxon>Actinopterygii</taxon>
        <taxon>Neopterygii</taxon>
        <taxon>Teleostei</taxon>
        <taxon>Neoteleostei</taxon>
        <taxon>Acanthomorphata</taxon>
        <taxon>Ovalentaria</taxon>
        <taxon>Cichlomorphae</taxon>
        <taxon>Cichliformes</taxon>
        <taxon>Cichlidae</taxon>
        <taxon>African cichlids</taxon>
        <taxon>Pseudocrenilabrinae</taxon>
        <taxon>Lamprologini</taxon>
        <taxon>Neolamprologus</taxon>
    </lineage>
</organism>
<dbReference type="SMART" id="SM00105">
    <property type="entry name" value="ArfGap"/>
    <property type="match status" value="1"/>
</dbReference>
<feature type="compositionally biased region" description="Low complexity" evidence="6">
    <location>
        <begin position="189"/>
        <end position="202"/>
    </location>
</feature>
<evidence type="ECO:0000313" key="9">
    <source>
        <dbReference type="Proteomes" id="UP000261580"/>
    </source>
</evidence>
<dbReference type="OMA" id="KEPDRGN"/>
<dbReference type="STRING" id="32507.ENSNBRP00000029177"/>
<feature type="domain" description="Arf-GAP" evidence="7">
    <location>
        <begin position="18"/>
        <end position="128"/>
    </location>
</feature>
<dbReference type="FunFam" id="1.10.220.150:FF:000009">
    <property type="entry name" value="stromal membrane-associated protein 1 isoform X1"/>
    <property type="match status" value="1"/>
</dbReference>
<evidence type="ECO:0000256" key="3">
    <source>
        <dbReference type="ARBA" id="ARBA00022771"/>
    </source>
</evidence>
<dbReference type="GO" id="GO:0005096">
    <property type="term" value="F:GTPase activator activity"/>
    <property type="evidence" value="ECO:0007669"/>
    <property type="project" value="UniProtKB-KW"/>
</dbReference>
<keyword evidence="4" id="KW-0862">Zinc</keyword>
<dbReference type="Ensembl" id="ENSNBRT00000029933.1">
    <property type="protein sequence ID" value="ENSNBRP00000029177.1"/>
    <property type="gene ID" value="ENSNBRG00000022222.1"/>
</dbReference>